<evidence type="ECO:0000313" key="4">
    <source>
        <dbReference type="Proteomes" id="UP000441102"/>
    </source>
</evidence>
<reference evidence="3" key="2">
    <citation type="submission" date="2020-09" db="EMBL/GenBank/DDBJ databases">
        <authorList>
            <person name="Dalcin Martins P."/>
        </authorList>
    </citation>
    <scope>NUCLEOTIDE SEQUENCE</scope>
    <source>
        <strain evidence="3">MAG47</strain>
    </source>
</reference>
<dbReference type="InterPro" id="IPR008320">
    <property type="entry name" value="UCP032025"/>
</dbReference>
<dbReference type="GeneID" id="61317526"/>
<gene>
    <name evidence="1" type="ORF">F9L04_03040</name>
    <name evidence="2" type="ORF">F9L06_03555</name>
    <name evidence="3" type="ORF">IH622_24285</name>
</gene>
<evidence type="ECO:0000313" key="3">
    <source>
        <dbReference type="EMBL" id="MBE0563912.1"/>
    </source>
</evidence>
<dbReference type="Proteomes" id="UP000441102">
    <property type="component" value="Unassembled WGS sequence"/>
</dbReference>
<evidence type="ECO:0000313" key="5">
    <source>
        <dbReference type="Proteomes" id="UP000481876"/>
    </source>
</evidence>
<reference evidence="4 5" key="1">
    <citation type="submission" date="2019-09" db="EMBL/GenBank/DDBJ databases">
        <title>Taxonomic organization of the family Brucellaceae based on a phylogenomic approach.</title>
        <authorList>
            <person name="Leclercq S."/>
            <person name="Cloeckaert A."/>
            <person name="Zygmunt M.S."/>
        </authorList>
    </citation>
    <scope>NUCLEOTIDE SEQUENCE [LARGE SCALE GENOMIC DNA]</scope>
    <source>
        <strain evidence="2 4">CCUG 34461</strain>
        <strain evidence="1 5">LMG 3313</strain>
    </source>
</reference>
<dbReference type="Pfam" id="PF07370">
    <property type="entry name" value="DUF1489"/>
    <property type="match status" value="1"/>
</dbReference>
<evidence type="ECO:0000313" key="1">
    <source>
        <dbReference type="EMBL" id="KAB2773099.1"/>
    </source>
</evidence>
<sequence>MALNLVKLCVGCDSIEDLAAWIDFRLAEQRAAGLVPEQFHTTRMVPKRIDELLEGGSLYWVIKGNVQCRQRLLDVRPFTDEQGINRCHLVLEPKVIPTEWQPRRAFQGWRYLAENEVPRDEAAGKAGRAALPAELRQELAALGLL</sequence>
<comment type="caution">
    <text evidence="1">The sequence shown here is derived from an EMBL/GenBank/DDBJ whole genome shotgun (WGS) entry which is preliminary data.</text>
</comment>
<dbReference type="EMBL" id="WBWX01000001">
    <property type="protein sequence ID" value="KAB2803244.1"/>
    <property type="molecule type" value="Genomic_DNA"/>
</dbReference>
<evidence type="ECO:0000313" key="2">
    <source>
        <dbReference type="EMBL" id="KAB2803244.1"/>
    </source>
</evidence>
<dbReference type="AlphaFoldDB" id="A0A011VAP2"/>
<name>A0A011VAP2_BRUAN</name>
<dbReference type="EMBL" id="WBWS01000002">
    <property type="protein sequence ID" value="KAB2773099.1"/>
    <property type="molecule type" value="Genomic_DNA"/>
</dbReference>
<protein>
    <submittedName>
        <fullName evidence="1">DUF1489 family protein</fullName>
    </submittedName>
</protein>
<accession>A0A011VAP2</accession>
<dbReference type="Proteomes" id="UP000642265">
    <property type="component" value="Unassembled WGS sequence"/>
</dbReference>
<dbReference type="PIRSF" id="PIRSF032025">
    <property type="entry name" value="UCP032025"/>
    <property type="match status" value="1"/>
</dbReference>
<proteinExistence type="predicted"/>
<dbReference type="RefSeq" id="WP_010659965.1">
    <property type="nucleotide sequence ID" value="NZ_CP044970.1"/>
</dbReference>
<dbReference type="EMBL" id="JACZKO010000065">
    <property type="protein sequence ID" value="MBE0563912.1"/>
    <property type="molecule type" value="Genomic_DNA"/>
</dbReference>
<dbReference type="Proteomes" id="UP000481876">
    <property type="component" value="Unassembled WGS sequence"/>
</dbReference>
<organism evidence="1 5">
    <name type="scientific">Brucella anthropi</name>
    <name type="common">Ochrobactrum anthropi</name>
    <dbReference type="NCBI Taxonomy" id="529"/>
    <lineage>
        <taxon>Bacteria</taxon>
        <taxon>Pseudomonadati</taxon>
        <taxon>Pseudomonadota</taxon>
        <taxon>Alphaproteobacteria</taxon>
        <taxon>Hyphomicrobiales</taxon>
        <taxon>Brucellaceae</taxon>
        <taxon>Brucella/Ochrobactrum group</taxon>
        <taxon>Brucella</taxon>
    </lineage>
</organism>
<reference evidence="3" key="3">
    <citation type="submission" date="2020-10" db="EMBL/GenBank/DDBJ databases">
        <title>Enrichment of novel Verrucomicrobia, Bacteroidetes and Krumholzibacteria in an oxygen-limited, methane- and iron-fed bioreactor inoculated with Bothnian Sea sediments.</title>
        <authorList>
            <person name="Martins P.D."/>
            <person name="de Jong A."/>
            <person name="Lenstra W.K."/>
            <person name="van Helmond N.A.G.M."/>
            <person name="Slomp C.P."/>
            <person name="Jetten M.S.M."/>
            <person name="Welte C.U."/>
            <person name="Rasigraf O."/>
        </authorList>
    </citation>
    <scope>NUCLEOTIDE SEQUENCE</scope>
    <source>
        <strain evidence="3">MAG47</strain>
    </source>
</reference>